<comment type="catalytic activity">
    <reaction evidence="1 5">
        <text>a beta-lactam + H2O = a substituted beta-amino acid</text>
        <dbReference type="Rhea" id="RHEA:20401"/>
        <dbReference type="ChEBI" id="CHEBI:15377"/>
        <dbReference type="ChEBI" id="CHEBI:35627"/>
        <dbReference type="ChEBI" id="CHEBI:140347"/>
        <dbReference type="EC" id="3.5.2.6"/>
    </reaction>
</comment>
<dbReference type="HOGENOM" id="CLU_020027_7_2_0"/>
<keyword evidence="3 5" id="KW-0378">Hydrolase</keyword>
<comment type="similarity">
    <text evidence="2 5">Belongs to the class-C beta-lactamase family.</text>
</comment>
<feature type="domain" description="Peptidase S12 Pab87-related C-terminal" evidence="8">
    <location>
        <begin position="367"/>
        <end position="443"/>
    </location>
</feature>
<organism evidence="9 10">
    <name type="scientific">Blastopirellula marina DSM 3645</name>
    <dbReference type="NCBI Taxonomy" id="314230"/>
    <lineage>
        <taxon>Bacteria</taxon>
        <taxon>Pseudomonadati</taxon>
        <taxon>Planctomycetota</taxon>
        <taxon>Planctomycetia</taxon>
        <taxon>Pirellulales</taxon>
        <taxon>Pirellulaceae</taxon>
        <taxon>Blastopirellula</taxon>
    </lineage>
</organism>
<evidence type="ECO:0000313" key="10">
    <source>
        <dbReference type="Proteomes" id="UP000004358"/>
    </source>
</evidence>
<dbReference type="Gene3D" id="3.40.710.10">
    <property type="entry name" value="DD-peptidase/beta-lactamase superfamily"/>
    <property type="match status" value="1"/>
</dbReference>
<dbReference type="InterPro" id="IPR001466">
    <property type="entry name" value="Beta-lactam-related"/>
</dbReference>
<keyword evidence="6" id="KW-0732">Signal</keyword>
<evidence type="ECO:0000256" key="3">
    <source>
        <dbReference type="ARBA" id="ARBA00022801"/>
    </source>
</evidence>
<dbReference type="InterPro" id="IPR012338">
    <property type="entry name" value="Beta-lactam/transpept-like"/>
</dbReference>
<evidence type="ECO:0000259" key="7">
    <source>
        <dbReference type="Pfam" id="PF00144"/>
    </source>
</evidence>
<dbReference type="EC" id="3.5.2.6" evidence="5"/>
<comment type="caution">
    <text evidence="9">The sequence shown here is derived from an EMBL/GenBank/DDBJ whole genome shotgun (WGS) entry which is preliminary data.</text>
</comment>
<accession>A3ZYW5</accession>
<dbReference type="AlphaFoldDB" id="A3ZYW5"/>
<evidence type="ECO:0000259" key="8">
    <source>
        <dbReference type="Pfam" id="PF11954"/>
    </source>
</evidence>
<evidence type="ECO:0000256" key="1">
    <source>
        <dbReference type="ARBA" id="ARBA00001526"/>
    </source>
</evidence>
<gene>
    <name evidence="9" type="ORF">DSM3645_18356</name>
</gene>
<evidence type="ECO:0000256" key="2">
    <source>
        <dbReference type="ARBA" id="ARBA00007840"/>
    </source>
</evidence>
<dbReference type="PANTHER" id="PTHR46825:SF9">
    <property type="entry name" value="BETA-LACTAMASE-RELATED DOMAIN-CONTAINING PROTEIN"/>
    <property type="match status" value="1"/>
</dbReference>
<sequence>MKTSATIAILLLLIASISQAADLAQQVDRLAKPYIDSETVVGMSIGIIQGDKTVVRGYGKLSADDSRVPDGRTIYEIGSISKVFTGLLLADAVVEGRVSLVTPVEELLPAGFSMRRRDEVAPIRLWHLSTHTSGLPRLPDNLKAADPNPYAEYTSENMAEFLAQYQPRKKPGENMEYSNLGTALLGMLLAADQKTDYATLLQTRIATPLQLDETQIVLSAKQQNRLASPHVDGGAPGRTWDFDVFAGAGGIRSDVDDLLKFAQAQLDPPAGKLGVAIDLAWRIQQQPLDANDFAMGLGWHVAHDGSTRWHSGQTGGYHSSIFVSRKLDAAVVVLANTATGEVDVLAEQLMRMVAGVDEKPREFAKLVEVSPEKMERLTGKYQLAPGAVFTVSVQGNKLLVGLTGQSMLRVYPRSETEWFYKVVDATLTFQVDKSGRGVSVELFQNGVRRTAQRMGKNE</sequence>
<dbReference type="EMBL" id="AANZ01000022">
    <property type="protein sequence ID" value="EAQ78326.1"/>
    <property type="molecule type" value="Genomic_DNA"/>
</dbReference>
<dbReference type="GO" id="GO:0046677">
    <property type="term" value="P:response to antibiotic"/>
    <property type="evidence" value="ECO:0007669"/>
    <property type="project" value="UniProtKB-UniRule"/>
</dbReference>
<dbReference type="STRING" id="314230.DSM3645_18356"/>
<feature type="chain" id="PRO_5002664205" description="Beta-lactamase" evidence="6">
    <location>
        <begin position="21"/>
        <end position="458"/>
    </location>
</feature>
<protein>
    <recommendedName>
        <fullName evidence="5">Beta-lactamase</fullName>
        <ecNumber evidence="5">3.5.2.6</ecNumber>
    </recommendedName>
</protein>
<feature type="domain" description="Beta-lactamase-related" evidence="7">
    <location>
        <begin position="27"/>
        <end position="344"/>
    </location>
</feature>
<dbReference type="Proteomes" id="UP000004358">
    <property type="component" value="Unassembled WGS sequence"/>
</dbReference>
<dbReference type="GO" id="GO:0017001">
    <property type="term" value="P:antibiotic catabolic process"/>
    <property type="evidence" value="ECO:0007669"/>
    <property type="project" value="InterPro"/>
</dbReference>
<name>A3ZYW5_9BACT</name>
<dbReference type="PROSITE" id="PS00336">
    <property type="entry name" value="BETA_LACTAMASE_C"/>
    <property type="match status" value="1"/>
</dbReference>
<dbReference type="eggNOG" id="COG1680">
    <property type="taxonomic scope" value="Bacteria"/>
</dbReference>
<dbReference type="MEROPS" id="S12.006"/>
<dbReference type="InterPro" id="IPR021860">
    <property type="entry name" value="Peptidase_S12_Pab87-rel_C"/>
</dbReference>
<evidence type="ECO:0000313" key="9">
    <source>
        <dbReference type="EMBL" id="EAQ78326.1"/>
    </source>
</evidence>
<reference evidence="9 10" key="1">
    <citation type="submission" date="2006-02" db="EMBL/GenBank/DDBJ databases">
        <authorList>
            <person name="Amann R."/>
            <person name="Ferriera S."/>
            <person name="Johnson J."/>
            <person name="Kravitz S."/>
            <person name="Halpern A."/>
            <person name="Remington K."/>
            <person name="Beeson K."/>
            <person name="Tran B."/>
            <person name="Rogers Y.-H."/>
            <person name="Friedman R."/>
            <person name="Venter J.C."/>
        </authorList>
    </citation>
    <scope>NUCLEOTIDE SEQUENCE [LARGE SCALE GENOMIC DNA]</scope>
    <source>
        <strain evidence="9 10">DSM 3645</strain>
    </source>
</reference>
<proteinExistence type="inferred from homology"/>
<evidence type="ECO:0000256" key="6">
    <source>
        <dbReference type="SAM" id="SignalP"/>
    </source>
</evidence>
<feature type="signal peptide" evidence="6">
    <location>
        <begin position="1"/>
        <end position="20"/>
    </location>
</feature>
<dbReference type="InterPro" id="IPR050491">
    <property type="entry name" value="AmpC-like"/>
</dbReference>
<evidence type="ECO:0000256" key="4">
    <source>
        <dbReference type="ARBA" id="ARBA00023251"/>
    </source>
</evidence>
<dbReference type="InterPro" id="IPR001586">
    <property type="entry name" value="Beta-lactam_class-C_AS"/>
</dbReference>
<dbReference type="SUPFAM" id="SSF56601">
    <property type="entry name" value="beta-lactamase/transpeptidase-like"/>
    <property type="match status" value="1"/>
</dbReference>
<dbReference type="Pfam" id="PF11954">
    <property type="entry name" value="DUF3471"/>
    <property type="match status" value="1"/>
</dbReference>
<evidence type="ECO:0000256" key="5">
    <source>
        <dbReference type="RuleBase" id="RU361140"/>
    </source>
</evidence>
<dbReference type="Pfam" id="PF00144">
    <property type="entry name" value="Beta-lactamase"/>
    <property type="match status" value="1"/>
</dbReference>
<dbReference type="RefSeq" id="WP_002651568.1">
    <property type="nucleotide sequence ID" value="NZ_CH672376.1"/>
</dbReference>
<dbReference type="OrthoDB" id="9803467at2"/>
<keyword evidence="4 5" id="KW-0046">Antibiotic resistance</keyword>
<dbReference type="PANTHER" id="PTHR46825">
    <property type="entry name" value="D-ALANYL-D-ALANINE-CARBOXYPEPTIDASE/ENDOPEPTIDASE AMPH"/>
    <property type="match status" value="1"/>
</dbReference>
<dbReference type="GO" id="GO:0030288">
    <property type="term" value="C:outer membrane-bounded periplasmic space"/>
    <property type="evidence" value="ECO:0007669"/>
    <property type="project" value="InterPro"/>
</dbReference>
<dbReference type="GO" id="GO:0008800">
    <property type="term" value="F:beta-lactamase activity"/>
    <property type="evidence" value="ECO:0007669"/>
    <property type="project" value="UniProtKB-UniRule"/>
</dbReference>